<dbReference type="GO" id="GO:0016787">
    <property type="term" value="F:hydrolase activity"/>
    <property type="evidence" value="ECO:0007669"/>
    <property type="project" value="InterPro"/>
</dbReference>
<dbReference type="InterPro" id="IPR002925">
    <property type="entry name" value="Dienelactn_hydro"/>
</dbReference>
<dbReference type="Gene3D" id="3.40.50.1820">
    <property type="entry name" value="alpha/beta hydrolase"/>
    <property type="match status" value="1"/>
</dbReference>
<evidence type="ECO:0000313" key="2">
    <source>
        <dbReference type="EMBL" id="PSO04873.1"/>
    </source>
</evidence>
<dbReference type="PANTHER" id="PTHR46623:SF6">
    <property type="entry name" value="ALPHA_BETA-HYDROLASES SUPERFAMILY PROTEIN"/>
    <property type="match status" value="1"/>
</dbReference>
<feature type="non-terminal residue" evidence="2">
    <location>
        <position position="72"/>
    </location>
</feature>
<proteinExistence type="predicted"/>
<dbReference type="InterPro" id="IPR051049">
    <property type="entry name" value="Dienelactone_hydrolase-like"/>
</dbReference>
<evidence type="ECO:0000313" key="3">
    <source>
        <dbReference type="Proteomes" id="UP000241886"/>
    </source>
</evidence>
<dbReference type="EMBL" id="NEXO01000047">
    <property type="protein sequence ID" value="PSO04873.1"/>
    <property type="molecule type" value="Genomic_DNA"/>
</dbReference>
<protein>
    <recommendedName>
        <fullName evidence="1">Dienelactone hydrolase domain-containing protein</fullName>
    </recommendedName>
</protein>
<reference evidence="2 3" key="1">
    <citation type="submission" date="2017-04" db="EMBL/GenBank/DDBJ databases">
        <title>Novel microbial lineages endemic to geothermal iron-oxide mats fill important gaps in the evolutionary history of Archaea.</title>
        <authorList>
            <person name="Jay Z.J."/>
            <person name="Beam J.P."/>
            <person name="Dlakic M."/>
            <person name="Rusch D.B."/>
            <person name="Kozubal M.A."/>
            <person name="Inskeep W.P."/>
        </authorList>
    </citation>
    <scope>NUCLEOTIDE SEQUENCE [LARGE SCALE GENOMIC DNA]</scope>
    <source>
        <strain evidence="2">ECH_B_SAG-G16</strain>
    </source>
</reference>
<name>A0A2R6C1Z1_9ARCH</name>
<dbReference type="Proteomes" id="UP000241886">
    <property type="component" value="Unassembled WGS sequence"/>
</dbReference>
<dbReference type="PANTHER" id="PTHR46623">
    <property type="entry name" value="CARBOXYMETHYLENEBUTENOLIDASE-RELATED"/>
    <property type="match status" value="1"/>
</dbReference>
<gene>
    <name evidence="2" type="ORF">B9Q13_03350</name>
</gene>
<dbReference type="InterPro" id="IPR029058">
    <property type="entry name" value="AB_hydrolase_fold"/>
</dbReference>
<comment type="caution">
    <text evidence="2">The sequence shown here is derived from an EMBL/GenBank/DDBJ whole genome shotgun (WGS) entry which is preliminary data.</text>
</comment>
<accession>A0A2R6C1Z1</accession>
<dbReference type="SUPFAM" id="SSF53474">
    <property type="entry name" value="alpha/beta-Hydrolases"/>
    <property type="match status" value="1"/>
</dbReference>
<sequence>MEISTQETQFKGSDGQALDAFLAYPKDQEKHPGVIVIHEIWGLNDQIRGVAKRIAGEGFVTVAPQLFTRYKH</sequence>
<feature type="domain" description="Dienelactone hydrolase" evidence="1">
    <location>
        <begin position="18"/>
        <end position="69"/>
    </location>
</feature>
<evidence type="ECO:0000259" key="1">
    <source>
        <dbReference type="Pfam" id="PF01738"/>
    </source>
</evidence>
<dbReference type="Pfam" id="PF01738">
    <property type="entry name" value="DLH"/>
    <property type="match status" value="1"/>
</dbReference>
<dbReference type="AlphaFoldDB" id="A0A2R6C1Z1"/>
<organism evidence="2 3">
    <name type="scientific">Candidatus Marsarchaeota G2 archaeon ECH_B_SAG-G16</name>
    <dbReference type="NCBI Taxonomy" id="1978167"/>
    <lineage>
        <taxon>Archaea</taxon>
        <taxon>Candidatus Marsarchaeota</taxon>
        <taxon>Candidatus Marsarchaeota group 2</taxon>
    </lineage>
</organism>